<evidence type="ECO:0000313" key="2">
    <source>
        <dbReference type="EMBL" id="GIH19490.1"/>
    </source>
</evidence>
<proteinExistence type="predicted"/>
<keyword evidence="1" id="KW-1133">Transmembrane helix</keyword>
<dbReference type="Proteomes" id="UP000642748">
    <property type="component" value="Unassembled WGS sequence"/>
</dbReference>
<comment type="caution">
    <text evidence="2">The sequence shown here is derived from an EMBL/GenBank/DDBJ whole genome shotgun (WGS) entry which is preliminary data.</text>
</comment>
<organism evidence="2 3">
    <name type="scientific">Rugosimonospora africana</name>
    <dbReference type="NCBI Taxonomy" id="556532"/>
    <lineage>
        <taxon>Bacteria</taxon>
        <taxon>Bacillati</taxon>
        <taxon>Actinomycetota</taxon>
        <taxon>Actinomycetes</taxon>
        <taxon>Micromonosporales</taxon>
        <taxon>Micromonosporaceae</taxon>
        <taxon>Rugosimonospora</taxon>
    </lineage>
</organism>
<dbReference type="RefSeq" id="WP_203922945.1">
    <property type="nucleotide sequence ID" value="NZ_BONZ01000081.1"/>
</dbReference>
<name>A0A8J3R170_9ACTN</name>
<dbReference type="EMBL" id="BONZ01000081">
    <property type="protein sequence ID" value="GIH19490.1"/>
    <property type="molecule type" value="Genomic_DNA"/>
</dbReference>
<reference evidence="2" key="1">
    <citation type="submission" date="2021-01" db="EMBL/GenBank/DDBJ databases">
        <title>Whole genome shotgun sequence of Rugosimonospora africana NBRC 104875.</title>
        <authorList>
            <person name="Komaki H."/>
            <person name="Tamura T."/>
        </authorList>
    </citation>
    <scope>NUCLEOTIDE SEQUENCE</scope>
    <source>
        <strain evidence="2">NBRC 104875</strain>
    </source>
</reference>
<feature type="transmembrane region" description="Helical" evidence="1">
    <location>
        <begin position="404"/>
        <end position="422"/>
    </location>
</feature>
<keyword evidence="1" id="KW-0472">Membrane</keyword>
<evidence type="ECO:0000313" key="3">
    <source>
        <dbReference type="Proteomes" id="UP000642748"/>
    </source>
</evidence>
<keyword evidence="3" id="KW-1185">Reference proteome</keyword>
<gene>
    <name evidence="2" type="ORF">Raf01_76620</name>
</gene>
<keyword evidence="1" id="KW-0812">Transmembrane</keyword>
<dbReference type="AlphaFoldDB" id="A0A8J3R170"/>
<feature type="transmembrane region" description="Helical" evidence="1">
    <location>
        <begin position="362"/>
        <end position="384"/>
    </location>
</feature>
<accession>A0A8J3R170</accession>
<protein>
    <submittedName>
        <fullName evidence="2">Uncharacterized protein</fullName>
    </submittedName>
</protein>
<sequence>MSVYRVRVCDVVSTAWRATSHTAPVDSFDLAAEFAHFYPPSDAQLPTPLTRRVLARGHVSVGPGGAARAGEDPNLGDVDLGDAVRAEVVLFGLPVPVGQVVAAVLLDFDADEIAYTPGSRVGEVLAACVDDRLLLDGRQLPDLVADLALLVKAVDSGTGVVSPERHTLAFVHGDGAPVPGEPVVASLLYARHVALRPEFHSLRRPASLNRAEGEYAAVSRHASFLYEQPVEVENSVLLTTVQAVATSGRFRQIWYEAQQSVLAFQNQPQSSAASAQAHDGLEWMGDLIGNLEFDLAVNVEATSDVGLGSASRQIEDFHHDLYEAMRIPERSRTVGQTFTRLKSSLEAELIAIDTRERARATVSIEAIASLLSVVGFPIFFILAYLGVNAREVDGDVSMFSLRYWPVYTCAALLSVFALVLMFRRPRTRGRRR</sequence>
<evidence type="ECO:0000256" key="1">
    <source>
        <dbReference type="SAM" id="Phobius"/>
    </source>
</evidence>